<protein>
    <submittedName>
        <fullName evidence="1">Uncharacterized protein</fullName>
    </submittedName>
</protein>
<sequence length="114" mass="11485">MVSALRTEEPVRTPALSVSLSNAVKAVADSITAMVQASQQAAYLAGAGSHGATAGRATGLTPSEAALLAGRVEAIHTDARVLMAELTAQTVNGQTSELGSACGEQLSPLVRVQV</sequence>
<comment type="caution">
    <text evidence="1">The sequence shown here is derived from an EMBL/GenBank/DDBJ whole genome shotgun (WGS) entry which is preliminary data.</text>
</comment>
<dbReference type="EMBL" id="CAAALY010114242">
    <property type="protein sequence ID" value="VEL30660.1"/>
    <property type="molecule type" value="Genomic_DNA"/>
</dbReference>
<dbReference type="AlphaFoldDB" id="A0A448X8J2"/>
<name>A0A448X8J2_9PLAT</name>
<organism evidence="1 2">
    <name type="scientific">Protopolystoma xenopodis</name>
    <dbReference type="NCBI Taxonomy" id="117903"/>
    <lineage>
        <taxon>Eukaryota</taxon>
        <taxon>Metazoa</taxon>
        <taxon>Spiralia</taxon>
        <taxon>Lophotrochozoa</taxon>
        <taxon>Platyhelminthes</taxon>
        <taxon>Monogenea</taxon>
        <taxon>Polyopisthocotylea</taxon>
        <taxon>Polystomatidea</taxon>
        <taxon>Polystomatidae</taxon>
        <taxon>Protopolystoma</taxon>
    </lineage>
</organism>
<accession>A0A448X8J2</accession>
<evidence type="ECO:0000313" key="1">
    <source>
        <dbReference type="EMBL" id="VEL30660.1"/>
    </source>
</evidence>
<reference evidence="1" key="1">
    <citation type="submission" date="2018-11" db="EMBL/GenBank/DDBJ databases">
        <authorList>
            <consortium name="Pathogen Informatics"/>
        </authorList>
    </citation>
    <scope>NUCLEOTIDE SEQUENCE</scope>
</reference>
<evidence type="ECO:0000313" key="2">
    <source>
        <dbReference type="Proteomes" id="UP000784294"/>
    </source>
</evidence>
<gene>
    <name evidence="1" type="ORF">PXEA_LOCUS24100</name>
</gene>
<proteinExistence type="predicted"/>
<dbReference type="Proteomes" id="UP000784294">
    <property type="component" value="Unassembled WGS sequence"/>
</dbReference>
<keyword evidence="2" id="KW-1185">Reference proteome</keyword>